<dbReference type="Gene3D" id="3.90.1470.20">
    <property type="match status" value="1"/>
</dbReference>
<dbReference type="InterPro" id="IPR023214">
    <property type="entry name" value="HAD_sf"/>
</dbReference>
<dbReference type="SUPFAM" id="SSF56784">
    <property type="entry name" value="HAD-like"/>
    <property type="match status" value="1"/>
</dbReference>
<evidence type="ECO:0000256" key="1">
    <source>
        <dbReference type="ARBA" id="ARBA00022801"/>
    </source>
</evidence>
<dbReference type="Proteomes" id="UP000243463">
    <property type="component" value="Unassembled WGS sequence"/>
</dbReference>
<dbReference type="GO" id="GO:0016791">
    <property type="term" value="F:phosphatase activity"/>
    <property type="evidence" value="ECO:0007669"/>
    <property type="project" value="InterPro"/>
</dbReference>
<dbReference type="InterPro" id="IPR006384">
    <property type="entry name" value="HAD_hydro_PyrdxlP_Pase-like"/>
</dbReference>
<dbReference type="RefSeq" id="WP_088822673.1">
    <property type="nucleotide sequence ID" value="NZ_FZLN01000001.1"/>
</dbReference>
<dbReference type="OrthoDB" id="9804940at2"/>
<gene>
    <name evidence="2" type="ORF">SAMN05444584_0561</name>
</gene>
<dbReference type="Pfam" id="PF12710">
    <property type="entry name" value="HAD"/>
    <property type="match status" value="1"/>
</dbReference>
<accession>A0A217EEB9</accession>
<proteinExistence type="predicted"/>
<dbReference type="PANTHER" id="PTHR28181:SF2">
    <property type="entry name" value="PHOSPHORIC MONOESTER HYDROLASE"/>
    <property type="match status" value="1"/>
</dbReference>
<dbReference type="Gene3D" id="3.40.50.1000">
    <property type="entry name" value="HAD superfamily/HAD-like"/>
    <property type="match status" value="1"/>
</dbReference>
<keyword evidence="1" id="KW-0378">Hydrolase</keyword>
<keyword evidence="3" id="KW-1185">Reference proteome</keyword>
<dbReference type="EMBL" id="FZLN01000001">
    <property type="protein sequence ID" value="SNQ28637.1"/>
    <property type="molecule type" value="Genomic_DNA"/>
</dbReference>
<dbReference type="PANTHER" id="PTHR28181">
    <property type="entry name" value="UPF0655 PROTEIN YCR015C"/>
    <property type="match status" value="1"/>
</dbReference>
<evidence type="ECO:0000313" key="2">
    <source>
        <dbReference type="EMBL" id="SNQ28637.1"/>
    </source>
</evidence>
<organism evidence="2 3">
    <name type="scientific">Acinetobacter apis</name>
    <dbReference type="NCBI Taxonomy" id="1229165"/>
    <lineage>
        <taxon>Bacteria</taxon>
        <taxon>Pseudomonadati</taxon>
        <taxon>Pseudomonadota</taxon>
        <taxon>Gammaproteobacteria</taxon>
        <taxon>Moraxellales</taxon>
        <taxon>Moraxellaceae</taxon>
        <taxon>Acinetobacter</taxon>
    </lineage>
</organism>
<dbReference type="InterPro" id="IPR050849">
    <property type="entry name" value="HAD-like_hydrolase_phosphatase"/>
</dbReference>
<dbReference type="AlphaFoldDB" id="A0A217EEB9"/>
<dbReference type="NCBIfam" id="TIGR01489">
    <property type="entry name" value="DKMTPPase-SF"/>
    <property type="match status" value="1"/>
</dbReference>
<dbReference type="NCBIfam" id="TIGR01488">
    <property type="entry name" value="HAD-SF-IB"/>
    <property type="match status" value="1"/>
</dbReference>
<reference evidence="3" key="1">
    <citation type="submission" date="2017-06" db="EMBL/GenBank/DDBJ databases">
        <authorList>
            <person name="Varghese N."/>
            <person name="Submissions S."/>
        </authorList>
    </citation>
    <scope>NUCLEOTIDE SEQUENCE [LARGE SCALE GENOMIC DNA]</scope>
    <source>
        <strain evidence="3">ANC 5114</strain>
    </source>
</reference>
<name>A0A217EEB9_9GAMM</name>
<sequence length="239" mass="27298">MLLVNSHYVSDYIIPYQILCDFDGTISLKDTTDYLLQAFAHPSWEDIEAQWARGEINSKVCMQKQIGLLDVSRDELHHCLDHIEIDLGFIELVQIAAAHHIPLIVVSDGLDYVIRYILKRYQLDHLPIIANHLSQVGERTWQLEFPNASSRCVSQSGTCKCNVAQQNQGKQSILIGDGRSDFCLAAHADYVFAKKSLIEHCKTHHIRHTTFNRFEEIYHPLTKLLNSDLGQDNPMMVTI</sequence>
<protein>
    <submittedName>
        <fullName evidence="2">Haloacid Dehalogenase superfamily, subfamily IB, phosphoserine phosphatase-like/2,3-diketo-5-methylthio-1-phosphopentane phosphatase</fullName>
    </submittedName>
</protein>
<evidence type="ECO:0000313" key="3">
    <source>
        <dbReference type="Proteomes" id="UP000243463"/>
    </source>
</evidence>
<dbReference type="InterPro" id="IPR036412">
    <property type="entry name" value="HAD-like_sf"/>
</dbReference>